<feature type="domain" description="Response regulatory" evidence="5">
    <location>
        <begin position="3"/>
        <end position="122"/>
    </location>
</feature>
<dbReference type="SUPFAM" id="SSF52172">
    <property type="entry name" value="CheY-like"/>
    <property type="match status" value="1"/>
</dbReference>
<keyword evidence="1 3" id="KW-0597">Phosphoprotein</keyword>
<dbReference type="Gene3D" id="1.10.10.10">
    <property type="entry name" value="Winged helix-like DNA-binding domain superfamily/Winged helix DNA-binding domain"/>
    <property type="match status" value="1"/>
</dbReference>
<evidence type="ECO:0000313" key="6">
    <source>
        <dbReference type="EMBL" id="MCP3427556.1"/>
    </source>
</evidence>
<dbReference type="Pfam" id="PF00196">
    <property type="entry name" value="GerE"/>
    <property type="match status" value="1"/>
</dbReference>
<dbReference type="InterPro" id="IPR036388">
    <property type="entry name" value="WH-like_DNA-bd_sf"/>
</dbReference>
<evidence type="ECO:0000259" key="5">
    <source>
        <dbReference type="PROSITE" id="PS50110"/>
    </source>
</evidence>
<dbReference type="CDD" id="cd17535">
    <property type="entry name" value="REC_NarL-like"/>
    <property type="match status" value="1"/>
</dbReference>
<organism evidence="6 7">
    <name type="scientific">Opacimonas viscosa</name>
    <dbReference type="NCBI Taxonomy" id="2961944"/>
    <lineage>
        <taxon>Bacteria</taxon>
        <taxon>Pseudomonadati</taxon>
        <taxon>Pseudomonadota</taxon>
        <taxon>Gammaproteobacteria</taxon>
        <taxon>Alteromonadales</taxon>
        <taxon>Alteromonadaceae</taxon>
        <taxon>Opacimonas</taxon>
    </lineage>
</organism>
<dbReference type="GO" id="GO:0003677">
    <property type="term" value="F:DNA binding"/>
    <property type="evidence" value="ECO:0007669"/>
    <property type="project" value="UniProtKB-KW"/>
</dbReference>
<dbReference type="InterPro" id="IPR001789">
    <property type="entry name" value="Sig_transdc_resp-reg_receiver"/>
</dbReference>
<dbReference type="InterPro" id="IPR051015">
    <property type="entry name" value="EvgA-like"/>
</dbReference>
<protein>
    <submittedName>
        <fullName evidence="6">Response regulator transcription factor</fullName>
    </submittedName>
</protein>
<accession>A0AA42BNL6</accession>
<dbReference type="InterPro" id="IPR058245">
    <property type="entry name" value="NreC/VraR/RcsB-like_REC"/>
</dbReference>
<comment type="caution">
    <text evidence="6">The sequence shown here is derived from an EMBL/GenBank/DDBJ whole genome shotgun (WGS) entry which is preliminary data.</text>
</comment>
<dbReference type="Pfam" id="PF00072">
    <property type="entry name" value="Response_reg"/>
    <property type="match status" value="1"/>
</dbReference>
<name>A0AA42BNL6_9ALTE</name>
<dbReference type="PANTHER" id="PTHR45566:SF1">
    <property type="entry name" value="HTH-TYPE TRANSCRIPTIONAL REGULATOR YHJB-RELATED"/>
    <property type="match status" value="1"/>
</dbReference>
<dbReference type="InterPro" id="IPR016032">
    <property type="entry name" value="Sig_transdc_resp-reg_C-effctor"/>
</dbReference>
<dbReference type="Proteomes" id="UP001165413">
    <property type="component" value="Unassembled WGS sequence"/>
</dbReference>
<dbReference type="Gene3D" id="3.40.50.2300">
    <property type="match status" value="1"/>
</dbReference>
<dbReference type="SUPFAM" id="SSF46894">
    <property type="entry name" value="C-terminal effector domain of the bipartite response regulators"/>
    <property type="match status" value="1"/>
</dbReference>
<evidence type="ECO:0000256" key="3">
    <source>
        <dbReference type="PROSITE-ProRule" id="PRU00169"/>
    </source>
</evidence>
<dbReference type="SMART" id="SM00421">
    <property type="entry name" value="HTH_LUXR"/>
    <property type="match status" value="1"/>
</dbReference>
<dbReference type="GO" id="GO:0006355">
    <property type="term" value="P:regulation of DNA-templated transcription"/>
    <property type="evidence" value="ECO:0007669"/>
    <property type="project" value="InterPro"/>
</dbReference>
<evidence type="ECO:0000313" key="7">
    <source>
        <dbReference type="Proteomes" id="UP001165413"/>
    </source>
</evidence>
<dbReference type="SMART" id="SM00448">
    <property type="entry name" value="REC"/>
    <property type="match status" value="1"/>
</dbReference>
<dbReference type="PRINTS" id="PR00038">
    <property type="entry name" value="HTHLUXR"/>
</dbReference>
<feature type="domain" description="HTH luxR-type" evidence="4">
    <location>
        <begin position="146"/>
        <end position="211"/>
    </location>
</feature>
<evidence type="ECO:0000256" key="2">
    <source>
        <dbReference type="ARBA" id="ARBA00023125"/>
    </source>
</evidence>
<dbReference type="PROSITE" id="PS50043">
    <property type="entry name" value="HTH_LUXR_2"/>
    <property type="match status" value="1"/>
</dbReference>
<dbReference type="InterPro" id="IPR000792">
    <property type="entry name" value="Tscrpt_reg_LuxR_C"/>
</dbReference>
<dbReference type="InterPro" id="IPR011006">
    <property type="entry name" value="CheY-like_superfamily"/>
</dbReference>
<reference evidence="6" key="1">
    <citation type="submission" date="2022-07" db="EMBL/GenBank/DDBJ databases">
        <title>Characterization of the Novel Bacterium Alteromonas immobilis LMIT006 and Alteromonas gregis LMIT007.</title>
        <authorList>
            <person name="Lin X."/>
        </authorList>
    </citation>
    <scope>NUCLEOTIDE SEQUENCE</scope>
    <source>
        <strain evidence="6">LMIT007</strain>
    </source>
</reference>
<sequence length="217" mass="24174">MNTFLIADDHPLFRDALEGALDPFFENMQIVHADSVQTTLKAIKTNPDIDLVILDLNMPGADNYYGLTSVLDKVTDTPVVVVVVSANESDQAVSVAMHFGAKGYIPKSYNSRKMAHAIMSVMEGGKFIPERFIDVFEDNVPELITSIKRVKELTPKQVRVLHCLKEGLSNKEIADKLFVTEATVKAHISAIFKKFNVKSRTQVVLLVEELNLEEKAN</sequence>
<evidence type="ECO:0000256" key="1">
    <source>
        <dbReference type="ARBA" id="ARBA00022553"/>
    </source>
</evidence>
<dbReference type="CDD" id="cd06170">
    <property type="entry name" value="LuxR_C_like"/>
    <property type="match status" value="1"/>
</dbReference>
<keyword evidence="2" id="KW-0238">DNA-binding</keyword>
<dbReference type="PANTHER" id="PTHR45566">
    <property type="entry name" value="HTH-TYPE TRANSCRIPTIONAL REGULATOR YHJB-RELATED"/>
    <property type="match status" value="1"/>
</dbReference>
<keyword evidence="7" id="KW-1185">Reference proteome</keyword>
<dbReference type="PROSITE" id="PS00622">
    <property type="entry name" value="HTH_LUXR_1"/>
    <property type="match status" value="1"/>
</dbReference>
<proteinExistence type="predicted"/>
<dbReference type="RefSeq" id="WP_254098011.1">
    <property type="nucleotide sequence ID" value="NZ_JANATA010000001.1"/>
</dbReference>
<dbReference type="EMBL" id="JANATA010000001">
    <property type="protein sequence ID" value="MCP3427556.1"/>
    <property type="molecule type" value="Genomic_DNA"/>
</dbReference>
<dbReference type="GO" id="GO:0000160">
    <property type="term" value="P:phosphorelay signal transduction system"/>
    <property type="evidence" value="ECO:0007669"/>
    <property type="project" value="InterPro"/>
</dbReference>
<gene>
    <name evidence="6" type="ORF">NLF92_01180</name>
</gene>
<feature type="modified residue" description="4-aspartylphosphate" evidence="3">
    <location>
        <position position="55"/>
    </location>
</feature>
<dbReference type="AlphaFoldDB" id="A0AA42BNL6"/>
<dbReference type="PROSITE" id="PS50110">
    <property type="entry name" value="RESPONSE_REGULATORY"/>
    <property type="match status" value="1"/>
</dbReference>
<evidence type="ECO:0000259" key="4">
    <source>
        <dbReference type="PROSITE" id="PS50043"/>
    </source>
</evidence>